<protein>
    <submittedName>
        <fullName evidence="2">Uncharacterized protein</fullName>
    </submittedName>
</protein>
<feature type="compositionally biased region" description="Acidic residues" evidence="1">
    <location>
        <begin position="294"/>
        <end position="313"/>
    </location>
</feature>
<feature type="region of interest" description="Disordered" evidence="1">
    <location>
        <begin position="288"/>
        <end position="390"/>
    </location>
</feature>
<organism evidence="2 3">
    <name type="scientific">Lachnoclostridium phytofermentans</name>
    <dbReference type="NCBI Taxonomy" id="66219"/>
    <lineage>
        <taxon>Bacteria</taxon>
        <taxon>Bacillati</taxon>
        <taxon>Bacillota</taxon>
        <taxon>Clostridia</taxon>
        <taxon>Lachnospirales</taxon>
        <taxon>Lachnospiraceae</taxon>
    </lineage>
</organism>
<gene>
    <name evidence="2" type="ORF">DHW61_04270</name>
</gene>
<reference evidence="2 3" key="1">
    <citation type="journal article" date="2018" name="Nat. Biotechnol.">
        <title>A standardized bacterial taxonomy based on genome phylogeny substantially revises the tree of life.</title>
        <authorList>
            <person name="Parks D.H."/>
            <person name="Chuvochina M."/>
            <person name="Waite D.W."/>
            <person name="Rinke C."/>
            <person name="Skarshewski A."/>
            <person name="Chaumeil P.A."/>
            <person name="Hugenholtz P."/>
        </authorList>
    </citation>
    <scope>NUCLEOTIDE SEQUENCE [LARGE SCALE GENOMIC DNA]</scope>
    <source>
        <strain evidence="2">UBA11728</strain>
    </source>
</reference>
<dbReference type="Gene3D" id="1.25.40.10">
    <property type="entry name" value="Tetratricopeptide repeat domain"/>
    <property type="match status" value="1"/>
</dbReference>
<proteinExistence type="predicted"/>
<evidence type="ECO:0000256" key="1">
    <source>
        <dbReference type="SAM" id="MobiDB-lite"/>
    </source>
</evidence>
<dbReference type="SUPFAM" id="SSF52540">
    <property type="entry name" value="P-loop containing nucleoside triphosphate hydrolases"/>
    <property type="match status" value="1"/>
</dbReference>
<dbReference type="AlphaFoldDB" id="A0A3D2X3A5"/>
<dbReference type="EMBL" id="DPVV01000149">
    <property type="protein sequence ID" value="HCL01621.1"/>
    <property type="molecule type" value="Genomic_DNA"/>
</dbReference>
<sequence>MKKYKLIIQIEQIKKYLEQGQLKEAYDLAENVDIKKLKSMSDLGVIAECYFQNKRYVEAKELFEQIYDTVRTRRVLAQIVHLTIKLKDIIEANYYLEEFIKIAPDDFYQYIFRYSIDKLMRKPIGVLIMDLEKLKEVEYIECWAYELAKLYYKSGNEAACRKECEKIILWFGSGEYVDRAKALLDFYNGDLDIDMLLETTKQKDNKIEENNSKNIDKHANEFKENIEYENLEDRCNEEISYQLDENELESKDNSPIDRNDTKEDNFNALENNIEQEDGVDEDCLEENEQGKLEFEEESNEELEQEETEKEELEEGFKEELEQAEIEQERKLEGEEGFKEELVQEEINQEEKIELEGGYKENLEQEEIQQEPEAKKSLQDEGLQDKKTQQWDEQANIIIPPGFGKSKHKLFHKKYDLQKDNIGIDDTIKSKTVDETIIEEDTEASSKSLIHFDLKSNAELMDNYNSKLLPLLEEKNISLSEIFGNFMRVDGLKEDILQSLESMIHSVYGNQNLIIMGSKDSGKTLLAKKYAKLLHRLSFISSPRVALIDAKKLNKMDFISKSHQLKDCIMILQNSQNLTRETLIRLMELQHIPDQNIIYMLTGVNEEMDQLWEANEDLSNYYPIRIILPEYKVEDYAGFAYDKICEAGYKIEKEAFEYLIEVIWDKIKRKRENILSEVFSDLNQMIIDHEKQNEQVLLELTRKGSLNHFDLSILKKEDIK</sequence>
<dbReference type="SUPFAM" id="SSF48452">
    <property type="entry name" value="TPR-like"/>
    <property type="match status" value="1"/>
</dbReference>
<comment type="caution">
    <text evidence="2">The sequence shown here is derived from an EMBL/GenBank/DDBJ whole genome shotgun (WGS) entry which is preliminary data.</text>
</comment>
<evidence type="ECO:0000313" key="2">
    <source>
        <dbReference type="EMBL" id="HCL01621.1"/>
    </source>
</evidence>
<name>A0A3D2X3A5_9FIRM</name>
<accession>A0A3D2X3A5</accession>
<feature type="compositionally biased region" description="Basic and acidic residues" evidence="1">
    <location>
        <begin position="371"/>
        <end position="389"/>
    </location>
</feature>
<dbReference type="InterPro" id="IPR027417">
    <property type="entry name" value="P-loop_NTPase"/>
</dbReference>
<dbReference type="Gene3D" id="3.40.50.300">
    <property type="entry name" value="P-loop containing nucleotide triphosphate hydrolases"/>
    <property type="match status" value="1"/>
</dbReference>
<evidence type="ECO:0000313" key="3">
    <source>
        <dbReference type="Proteomes" id="UP000262969"/>
    </source>
</evidence>
<feature type="compositionally biased region" description="Basic and acidic residues" evidence="1">
    <location>
        <begin position="348"/>
        <end position="362"/>
    </location>
</feature>
<dbReference type="InterPro" id="IPR011990">
    <property type="entry name" value="TPR-like_helical_dom_sf"/>
</dbReference>
<dbReference type="Proteomes" id="UP000262969">
    <property type="component" value="Unassembled WGS sequence"/>
</dbReference>
<feature type="compositionally biased region" description="Basic and acidic residues" evidence="1">
    <location>
        <begin position="314"/>
        <end position="341"/>
    </location>
</feature>